<dbReference type="AlphaFoldDB" id="A0A395IED1"/>
<dbReference type="InterPro" id="IPR002202">
    <property type="entry name" value="HMG_CoA_Rdtase"/>
</dbReference>
<evidence type="ECO:0000256" key="16">
    <source>
        <dbReference type="RuleBase" id="RU361219"/>
    </source>
</evidence>
<dbReference type="InterPro" id="IPR004554">
    <property type="entry name" value="HMG_CoA_Rdtase_eu_arc"/>
</dbReference>
<reference evidence="18 19" key="1">
    <citation type="submission" date="2018-02" db="EMBL/GenBank/DDBJ databases">
        <title>The genomes of Aspergillus section Nigri reveals drivers in fungal speciation.</title>
        <authorList>
            <consortium name="DOE Joint Genome Institute"/>
            <person name="Vesth T.C."/>
            <person name="Nybo J."/>
            <person name="Theobald S."/>
            <person name="Brandl J."/>
            <person name="Frisvad J.C."/>
            <person name="Nielsen K.F."/>
            <person name="Lyhne E.K."/>
            <person name="Kogle M.E."/>
            <person name="Kuo A."/>
            <person name="Riley R."/>
            <person name="Clum A."/>
            <person name="Nolan M."/>
            <person name="Lipzen A."/>
            <person name="Salamov A."/>
            <person name="Henrissat B."/>
            <person name="Wiebenga A."/>
            <person name="De vries R.P."/>
            <person name="Grigoriev I.V."/>
            <person name="Mortensen U.H."/>
            <person name="Andersen M.R."/>
            <person name="Baker S.E."/>
        </authorList>
    </citation>
    <scope>NUCLEOTIDE SEQUENCE [LARGE SCALE GENOMIC DNA]</scope>
    <source>
        <strain evidence="18 19">CBS 101889</strain>
    </source>
</reference>
<dbReference type="GO" id="GO:0004420">
    <property type="term" value="F:hydroxymethylglutaryl-CoA reductase (NADPH) activity"/>
    <property type="evidence" value="ECO:0007669"/>
    <property type="project" value="UniProtKB-EC"/>
</dbReference>
<keyword evidence="8 16" id="KW-1133">Transmembrane helix</keyword>
<dbReference type="RefSeq" id="XP_025555678.1">
    <property type="nucleotide sequence ID" value="XM_025694617.1"/>
</dbReference>
<keyword evidence="10" id="KW-0756">Sterol biosynthesis</keyword>
<keyword evidence="7" id="KW-0752">Steroid biosynthesis</keyword>
<dbReference type="InterPro" id="IPR023074">
    <property type="entry name" value="HMG_CoA_Rdtase_cat_sf"/>
</dbReference>
<evidence type="ECO:0000256" key="4">
    <source>
        <dbReference type="ARBA" id="ARBA00022692"/>
    </source>
</evidence>
<gene>
    <name evidence="18" type="ORF">BO97DRAFT_402916</name>
</gene>
<dbReference type="Gene3D" id="3.30.70.420">
    <property type="entry name" value="Hydroxymethylglutaryl-CoA reductase, class I/II, NAD/NADP-binding domain"/>
    <property type="match status" value="1"/>
</dbReference>
<evidence type="ECO:0000256" key="15">
    <source>
        <dbReference type="ARBA" id="ARBA00055076"/>
    </source>
</evidence>
<dbReference type="FunFam" id="3.90.770.10:FF:000001">
    <property type="entry name" value="3-hydroxy-3-methylglutaryl coenzyme A reductase"/>
    <property type="match status" value="1"/>
</dbReference>
<evidence type="ECO:0000256" key="9">
    <source>
        <dbReference type="ARBA" id="ARBA00023002"/>
    </source>
</evidence>
<evidence type="ECO:0000256" key="2">
    <source>
        <dbReference type="ARBA" id="ARBA00007661"/>
    </source>
</evidence>
<dbReference type="InterPro" id="IPR000731">
    <property type="entry name" value="SSD"/>
</dbReference>
<comment type="subcellular location">
    <subcellularLocation>
        <location evidence="1 16">Endoplasmic reticulum membrane</location>
        <topology evidence="1 16">Multi-pass membrane protein</topology>
    </subcellularLocation>
</comment>
<keyword evidence="19" id="KW-1185">Reference proteome</keyword>
<dbReference type="InterPro" id="IPR009029">
    <property type="entry name" value="HMG_CoA_Rdtase_sub-bd_dom_sf"/>
</dbReference>
<dbReference type="SUPFAM" id="SSF55035">
    <property type="entry name" value="NAD-binding domain of HMG-CoA reductase"/>
    <property type="match status" value="1"/>
</dbReference>
<dbReference type="GO" id="GO:0015936">
    <property type="term" value="P:coenzyme A metabolic process"/>
    <property type="evidence" value="ECO:0007669"/>
    <property type="project" value="InterPro"/>
</dbReference>
<evidence type="ECO:0000256" key="8">
    <source>
        <dbReference type="ARBA" id="ARBA00022989"/>
    </source>
</evidence>
<dbReference type="PROSITE" id="PS50065">
    <property type="entry name" value="HMG_COA_REDUCTASE_4"/>
    <property type="match status" value="1"/>
</dbReference>
<dbReference type="OrthoDB" id="310654at2759"/>
<feature type="transmembrane region" description="Helical" evidence="16">
    <location>
        <begin position="280"/>
        <end position="300"/>
    </location>
</feature>
<keyword evidence="3" id="KW-0444">Lipid biosynthesis</keyword>
<dbReference type="FunFam" id="3.30.70.420:FF:000001">
    <property type="entry name" value="3-hydroxy-3-methylglutaryl coenzyme A reductase"/>
    <property type="match status" value="1"/>
</dbReference>
<proteinExistence type="inferred from homology"/>
<comment type="similarity">
    <text evidence="2 16">Belongs to the HMG-CoA reductase family.</text>
</comment>
<dbReference type="GO" id="GO:0005778">
    <property type="term" value="C:peroxisomal membrane"/>
    <property type="evidence" value="ECO:0007669"/>
    <property type="project" value="TreeGrafter"/>
</dbReference>
<dbReference type="PRINTS" id="PR00071">
    <property type="entry name" value="HMGCOARDTASE"/>
</dbReference>
<dbReference type="InterPro" id="IPR023076">
    <property type="entry name" value="HMG_CoA_Rdtase_CS"/>
</dbReference>
<evidence type="ECO:0000256" key="10">
    <source>
        <dbReference type="ARBA" id="ARBA00023011"/>
    </source>
</evidence>
<evidence type="ECO:0000256" key="11">
    <source>
        <dbReference type="ARBA" id="ARBA00023098"/>
    </source>
</evidence>
<feature type="transmembrane region" description="Helical" evidence="16">
    <location>
        <begin position="456"/>
        <end position="475"/>
    </location>
</feature>
<dbReference type="GeneID" id="37198906"/>
<dbReference type="CDD" id="cd00643">
    <property type="entry name" value="HMG-CoA_reductase_classI"/>
    <property type="match status" value="1"/>
</dbReference>
<evidence type="ECO:0000256" key="3">
    <source>
        <dbReference type="ARBA" id="ARBA00022516"/>
    </source>
</evidence>
<dbReference type="EC" id="1.1.1.34" evidence="16"/>
<feature type="transmembrane region" description="Helical" evidence="16">
    <location>
        <begin position="351"/>
        <end position="370"/>
    </location>
</feature>
<dbReference type="PANTHER" id="PTHR10572:SF24">
    <property type="entry name" value="3-HYDROXY-3-METHYLGLUTARYL-COENZYME A REDUCTASE"/>
    <property type="match status" value="1"/>
</dbReference>
<dbReference type="Pfam" id="PF13323">
    <property type="entry name" value="HPIH"/>
    <property type="match status" value="1"/>
</dbReference>
<evidence type="ECO:0000313" key="19">
    <source>
        <dbReference type="Proteomes" id="UP000248961"/>
    </source>
</evidence>
<evidence type="ECO:0000256" key="5">
    <source>
        <dbReference type="ARBA" id="ARBA00022824"/>
    </source>
</evidence>
<keyword evidence="9 16" id="KW-0560">Oxidoreductase</keyword>
<evidence type="ECO:0000313" key="18">
    <source>
        <dbReference type="EMBL" id="RAL16524.1"/>
    </source>
</evidence>
<keyword evidence="14" id="KW-0753">Steroid metabolism</keyword>
<dbReference type="InterPro" id="IPR009023">
    <property type="entry name" value="HMG_CoA_Rdtase_NAD(P)-bd_sf"/>
</dbReference>
<dbReference type="FunFam" id="1.10.3270.10:FF:000001">
    <property type="entry name" value="3-hydroxy-3-methylglutaryl coenzyme A reductase"/>
    <property type="match status" value="1"/>
</dbReference>
<dbReference type="Proteomes" id="UP000248961">
    <property type="component" value="Unassembled WGS sequence"/>
</dbReference>
<name>A0A395IED1_ASPHC</name>
<feature type="transmembrane region" description="Helical" evidence="16">
    <location>
        <begin position="226"/>
        <end position="247"/>
    </location>
</feature>
<protein>
    <recommendedName>
        <fullName evidence="16">3-hydroxy-3-methylglutaryl coenzyme A reductase</fullName>
        <shortName evidence="16">HMG-CoA reductase</shortName>
        <ecNumber evidence="16">1.1.1.34</ecNumber>
    </recommendedName>
</protein>
<organism evidence="18 19">
    <name type="scientific">Aspergillus homomorphus (strain CBS 101889)</name>
    <dbReference type="NCBI Taxonomy" id="1450537"/>
    <lineage>
        <taxon>Eukaryota</taxon>
        <taxon>Fungi</taxon>
        <taxon>Dikarya</taxon>
        <taxon>Ascomycota</taxon>
        <taxon>Pezizomycotina</taxon>
        <taxon>Eurotiomycetes</taxon>
        <taxon>Eurotiomycetidae</taxon>
        <taxon>Eurotiales</taxon>
        <taxon>Aspergillaceae</taxon>
        <taxon>Aspergillus</taxon>
        <taxon>Aspergillus subgen. Circumdati</taxon>
    </lineage>
</organism>
<evidence type="ECO:0000256" key="13">
    <source>
        <dbReference type="ARBA" id="ARBA00023166"/>
    </source>
</evidence>
<dbReference type="PROSITE" id="PS50156">
    <property type="entry name" value="SSD"/>
    <property type="match status" value="1"/>
</dbReference>
<dbReference type="Pfam" id="PF12349">
    <property type="entry name" value="Sterol-sensing"/>
    <property type="match status" value="1"/>
</dbReference>
<evidence type="ECO:0000256" key="6">
    <source>
        <dbReference type="ARBA" id="ARBA00022857"/>
    </source>
</evidence>
<dbReference type="EMBL" id="KZ824269">
    <property type="protein sequence ID" value="RAL16524.1"/>
    <property type="molecule type" value="Genomic_DNA"/>
</dbReference>
<keyword evidence="12 16" id="KW-0472">Membrane</keyword>
<dbReference type="NCBIfam" id="TIGR00533">
    <property type="entry name" value="HMG_CoA_R_NADP"/>
    <property type="match status" value="1"/>
</dbReference>
<dbReference type="GO" id="GO:0005789">
    <property type="term" value="C:endoplasmic reticulum membrane"/>
    <property type="evidence" value="ECO:0007669"/>
    <property type="project" value="UniProtKB-SubCell"/>
</dbReference>
<dbReference type="VEuPathDB" id="FungiDB:BO97DRAFT_402916"/>
<dbReference type="GO" id="GO:0006696">
    <property type="term" value="P:ergosterol biosynthetic process"/>
    <property type="evidence" value="ECO:0007669"/>
    <property type="project" value="TreeGrafter"/>
</dbReference>
<comment type="catalytic activity">
    <reaction evidence="16">
        <text>(R)-mevalonate + 2 NADP(+) + CoA = (3S)-3-hydroxy-3-methylglutaryl-CoA + 2 NADPH + 2 H(+)</text>
        <dbReference type="Rhea" id="RHEA:15989"/>
        <dbReference type="ChEBI" id="CHEBI:15378"/>
        <dbReference type="ChEBI" id="CHEBI:36464"/>
        <dbReference type="ChEBI" id="CHEBI:43074"/>
        <dbReference type="ChEBI" id="CHEBI:57287"/>
        <dbReference type="ChEBI" id="CHEBI:57783"/>
        <dbReference type="ChEBI" id="CHEBI:58349"/>
        <dbReference type="EC" id="1.1.1.34"/>
    </reaction>
</comment>
<comment type="function">
    <text evidence="15">HMG-CoA reductase; part of the first module of ergosterol biosynthesis pathway that includes the early steps of the pathway, conserved across all eukaryotes, and which results in the formation of mevalonate from acetyl-coenzyme A (acetyl-CoA). In this module, the cytosolic acetyl-CoA acetyltransferase catalyzes the formation of acetoacetyl-CoA. The hydroxymethylglutaryl-CoA synthase then condenses acetyl-CoA with acetoacetyl-CoA to form HMG-CoA. The rate-limiting step of the early module is the reduction to mevalonate by the 3-hydroxy-3-methylglutaryl-coenzyme A (HMG-CoA) reductase.</text>
</comment>
<dbReference type="GO" id="GO:0008299">
    <property type="term" value="P:isoprenoid biosynthetic process"/>
    <property type="evidence" value="ECO:0007669"/>
    <property type="project" value="InterPro"/>
</dbReference>
<comment type="pathway">
    <text evidence="16">Metabolic intermediate biosynthesis; (R)-mevalonate biosynthesis; (R)-mevalonate from acetyl-CoA: step 3/3.</text>
</comment>
<dbReference type="Gene3D" id="3.90.770.10">
    <property type="entry name" value="3-hydroxy-3-methylglutaryl-coenzyme A Reductase, Chain A, domain 2"/>
    <property type="match status" value="1"/>
</dbReference>
<dbReference type="STRING" id="1450537.A0A395IED1"/>
<dbReference type="Gene3D" id="1.10.3270.10">
    <property type="entry name" value="HMGR, N-terminal domain"/>
    <property type="match status" value="1"/>
</dbReference>
<evidence type="ECO:0000256" key="1">
    <source>
        <dbReference type="ARBA" id="ARBA00004477"/>
    </source>
</evidence>
<feature type="transmembrane region" description="Helical" evidence="16">
    <location>
        <begin position="1069"/>
        <end position="1091"/>
    </location>
</feature>
<keyword evidence="4 16" id="KW-0812">Transmembrane</keyword>
<dbReference type="PROSITE" id="PS00318">
    <property type="entry name" value="HMG_COA_REDUCTASE_2"/>
    <property type="match status" value="1"/>
</dbReference>
<feature type="domain" description="SSD" evidence="17">
    <location>
        <begin position="225"/>
        <end position="398"/>
    </location>
</feature>
<keyword evidence="6 16" id="KW-0521">NADP</keyword>
<evidence type="ECO:0000256" key="14">
    <source>
        <dbReference type="ARBA" id="ARBA00023221"/>
    </source>
</evidence>
<dbReference type="InterPro" id="IPR053958">
    <property type="entry name" value="HMGCR/SNAP/NPC1-like_SSD"/>
</dbReference>
<evidence type="ECO:0000259" key="17">
    <source>
        <dbReference type="PROSITE" id="PS50156"/>
    </source>
</evidence>
<keyword evidence="11" id="KW-0443">Lipid metabolism</keyword>
<dbReference type="PANTHER" id="PTHR10572">
    <property type="entry name" value="3-HYDROXY-3-METHYLGLUTARYL-COENZYME A REDUCTASE"/>
    <property type="match status" value="1"/>
</dbReference>
<dbReference type="PROSITE" id="PS00066">
    <property type="entry name" value="HMG_COA_REDUCTASE_1"/>
    <property type="match status" value="1"/>
</dbReference>
<dbReference type="InterPro" id="IPR023282">
    <property type="entry name" value="HMG_CoA_Rdtase_N"/>
</dbReference>
<feature type="transmembrane region" description="Helical" evidence="16">
    <location>
        <begin position="376"/>
        <end position="398"/>
    </location>
</feature>
<sequence length="1107" mass="119108">MAALPCADTGPSWFNKHIKPGILSLSKLASSHPVHTVTIVALLASSMYMSLLEDSLLDSARTVKKAEWSSLTQGSTTLYTGPGLDWKWQTGDAHPKLPADAEHFALLTLLFPDDASKSFPTTAAFPVPANLSVTSLPATFNSFSQSVQDHVLALSVPYSEAPDFLSMAKEIATNDPLREPSHGEGQMWIMKAARARARKQSDLTSWVRDTWVELVDLLRNAQVPDVVTMVFGYAFMHLTFASLFLSMHRMGSRFWLATSVLFSSTFAFVLGLFMSAELGVSINMALLSEGLPFLTVIVGFDKPIRYTRAVLSHSIDPSQTGTRKPKDSPSIIHPAIEMAIEEKGWELVKDYIIEIAIVMLGAMSGVKGGLEQFCFLAAWILFFDAVLLFSFYTAILCIKLEINQIKAHADMRRALEDDGISSPVAKHIATSHSKGHLGITVLGQQMRSIQIPRFKLFMLGGFLLLNVVSLCAVPFRSTHSLSNVSSWAHSLGNSMVTTPSVDPSKVASNGLDAIRDMARSRSHGVLVTILSPIRYELESPSVHYDVHQMDMTSFEERIFPSLGQLGAGGRMVGSLLKGLDDPIHCKWIVAVLALSIVLNGRLLSAARESVKTAGLVDEKQSERLNIPITSSKTDMAQSAAAPLSSTEAHVSIPGGGNLAQRGLQLAPVERTKEEKEILLRDKRVHELKDEEIVDLCLSGKLPGHALEKTLKDFTRAVKVRRAVVSRTQATKELTHNLEQCKLPYEHYDWSRVFGACCENVVGYMPVPVGLAGPLVIDGRSYFIPMATTEGVLVASASRGSKAINAGGGVVTILTADGMTRGPCVSFETLQRAGAAKDWLDSETGQVTIKKAFNSTTRFGRLQAITTAIAGTNLYIRFKTTTGDAMGMNMISKGVEHALEVMMTAGFEDMKIISLSANYCSDKKPAAINWIEGRGKSVVAEAIIPSDVVRSVLKTDVDTMVELNVAKNMIGSAMAGSIGGFNAHAANLVAAIFIATGQDPAQVVESANCITVMKNLHGSLQISVSMPSIEVGTLGGGTILEPQSAMLDTLGVRGPHPTSPGANSRQLARIVAAAVLAGELSLMGALAAGHLVRAHMQHNRSSQGGGGK</sequence>
<feature type="transmembrane region" description="Helical" evidence="16">
    <location>
        <begin position="254"/>
        <end position="274"/>
    </location>
</feature>
<dbReference type="SUPFAM" id="SSF56542">
    <property type="entry name" value="Substrate-binding domain of HMG-CoA reductase"/>
    <property type="match status" value="1"/>
</dbReference>
<evidence type="ECO:0000256" key="7">
    <source>
        <dbReference type="ARBA" id="ARBA00022955"/>
    </source>
</evidence>
<keyword evidence="5 16" id="KW-0256">Endoplasmic reticulum</keyword>
<dbReference type="PROSITE" id="PS01192">
    <property type="entry name" value="HMG_COA_REDUCTASE_3"/>
    <property type="match status" value="1"/>
</dbReference>
<evidence type="ECO:0000256" key="12">
    <source>
        <dbReference type="ARBA" id="ARBA00023136"/>
    </source>
</evidence>
<dbReference type="InterPro" id="IPR025583">
    <property type="entry name" value="HMG-CoA_N_dom"/>
</dbReference>
<keyword evidence="13" id="KW-1207">Sterol metabolism</keyword>
<accession>A0A395IED1</accession>
<dbReference type="Pfam" id="PF00368">
    <property type="entry name" value="HMG-CoA_red"/>
    <property type="match status" value="1"/>
</dbReference>
<dbReference type="UniPathway" id="UPA00058">
    <property type="reaction ID" value="UER00103"/>
</dbReference>